<evidence type="ECO:0000313" key="3">
    <source>
        <dbReference type="EMBL" id="MCC0176539.1"/>
    </source>
</evidence>
<protein>
    <submittedName>
        <fullName evidence="3">Calcium-binding protein</fullName>
    </submittedName>
</protein>
<dbReference type="InterPro" id="IPR050557">
    <property type="entry name" value="RTX_toxin/Mannuronan_C5-epim"/>
</dbReference>
<dbReference type="PRINTS" id="PR00313">
    <property type="entry name" value="CABNDNGRPT"/>
</dbReference>
<dbReference type="InterPro" id="IPR018511">
    <property type="entry name" value="Hemolysin-typ_Ca-bd_CS"/>
</dbReference>
<comment type="caution">
    <text evidence="3">The sequence shown here is derived from an EMBL/GenBank/DDBJ whole genome shotgun (WGS) entry which is preliminary data.</text>
</comment>
<keyword evidence="2" id="KW-0964">Secreted</keyword>
<evidence type="ECO:0000256" key="2">
    <source>
        <dbReference type="ARBA" id="ARBA00022525"/>
    </source>
</evidence>
<dbReference type="PANTHER" id="PTHR38340:SF1">
    <property type="entry name" value="S-LAYER PROTEIN"/>
    <property type="match status" value="1"/>
</dbReference>
<keyword evidence="4" id="KW-1185">Reference proteome</keyword>
<dbReference type="GO" id="GO:0005509">
    <property type="term" value="F:calcium ion binding"/>
    <property type="evidence" value="ECO:0007669"/>
    <property type="project" value="InterPro"/>
</dbReference>
<evidence type="ECO:0000313" key="4">
    <source>
        <dbReference type="Proteomes" id="UP000729733"/>
    </source>
</evidence>
<dbReference type="PROSITE" id="PS00330">
    <property type="entry name" value="HEMOLYSIN_CALCIUM"/>
    <property type="match status" value="2"/>
</dbReference>
<dbReference type="Proteomes" id="UP000729733">
    <property type="component" value="Unassembled WGS sequence"/>
</dbReference>
<evidence type="ECO:0000256" key="1">
    <source>
        <dbReference type="ARBA" id="ARBA00004613"/>
    </source>
</evidence>
<dbReference type="SUPFAM" id="SSF51120">
    <property type="entry name" value="beta-Roll"/>
    <property type="match status" value="1"/>
</dbReference>
<dbReference type="PANTHER" id="PTHR38340">
    <property type="entry name" value="S-LAYER PROTEIN"/>
    <property type="match status" value="1"/>
</dbReference>
<comment type="subcellular location">
    <subcellularLocation>
        <location evidence="1">Secreted</location>
    </subcellularLocation>
</comment>
<organism evidence="3 4">
    <name type="scientific">Waterburya agarophytonicola KI4</name>
    <dbReference type="NCBI Taxonomy" id="2874699"/>
    <lineage>
        <taxon>Bacteria</taxon>
        <taxon>Bacillati</taxon>
        <taxon>Cyanobacteriota</taxon>
        <taxon>Cyanophyceae</taxon>
        <taxon>Pleurocapsales</taxon>
        <taxon>Hyellaceae</taxon>
        <taxon>Waterburya</taxon>
        <taxon>Waterburya agarophytonicola</taxon>
    </lineage>
</organism>
<accession>A0A964BN83</accession>
<dbReference type="InterPro" id="IPR011049">
    <property type="entry name" value="Serralysin-like_metalloprot_C"/>
</dbReference>
<dbReference type="AlphaFoldDB" id="A0A964BN83"/>
<dbReference type="InterPro" id="IPR001343">
    <property type="entry name" value="Hemolysn_Ca-bd"/>
</dbReference>
<sequence>MLGGNGDDLLKGDNGDDIFDGGAGIDLITDFTYSNFTLTDTQLIGRGTDTFSQIESARLYGNYTGNLIDAGDVTQLKVTLSGGSGNDTLIGGDLNDRLIGYNDNDRLEGGSGDDLLSGGNGDDILLGNAGNDTLNGGGGNDIFALESGQGMVTIKYFSDNIDMLGLTGSLNFSDLSIVNNSAGTATIIYDLSNSNAVLASISNVDAADITQADFTTV</sequence>
<gene>
    <name evidence="3" type="ORF">I4641_06040</name>
</gene>
<name>A0A964BN83_9CYAN</name>
<dbReference type="Gene3D" id="2.150.10.10">
    <property type="entry name" value="Serralysin-like metalloprotease, C-terminal"/>
    <property type="match status" value="1"/>
</dbReference>
<dbReference type="Pfam" id="PF00353">
    <property type="entry name" value="HemolysinCabind"/>
    <property type="match status" value="3"/>
</dbReference>
<reference evidence="3" key="1">
    <citation type="journal article" date="2021" name="Antonie Van Leeuwenhoek">
        <title>Draft genome and description of Waterburya agarophytonicola gen. nov. sp. nov. (Pleurocapsales, Cyanobacteria): a seaweed symbiont.</title>
        <authorList>
            <person name="Bonthond G."/>
            <person name="Shalygin S."/>
            <person name="Bayer T."/>
            <person name="Weinberger F."/>
        </authorList>
    </citation>
    <scope>NUCLEOTIDE SEQUENCE</scope>
    <source>
        <strain evidence="3">KI4</strain>
    </source>
</reference>
<proteinExistence type="predicted"/>
<dbReference type="EMBL" id="JADWDC010000010">
    <property type="protein sequence ID" value="MCC0176539.1"/>
    <property type="molecule type" value="Genomic_DNA"/>
</dbReference>
<dbReference type="GO" id="GO:0005576">
    <property type="term" value="C:extracellular region"/>
    <property type="evidence" value="ECO:0007669"/>
    <property type="project" value="UniProtKB-SubCell"/>
</dbReference>